<dbReference type="EMBL" id="FRDF01000019">
    <property type="protein sequence ID" value="SHN64967.1"/>
    <property type="molecule type" value="Genomic_DNA"/>
</dbReference>
<evidence type="ECO:0000313" key="2">
    <source>
        <dbReference type="Proteomes" id="UP000184391"/>
    </source>
</evidence>
<dbReference type="Proteomes" id="UP000184391">
    <property type="component" value="Unassembled WGS sequence"/>
</dbReference>
<dbReference type="AlphaFoldDB" id="A0A1M7T2S4"/>
<dbReference type="InterPro" id="IPR029063">
    <property type="entry name" value="SAM-dependent_MTases_sf"/>
</dbReference>
<name>A0A1M7T2S4_9SPHN</name>
<dbReference type="OrthoDB" id="5623231at2"/>
<gene>
    <name evidence="1" type="ORF">SAMN02745193_02812</name>
</gene>
<dbReference type="Pfam" id="PF13578">
    <property type="entry name" value="Methyltransf_24"/>
    <property type="match status" value="1"/>
</dbReference>
<reference evidence="2" key="1">
    <citation type="submission" date="2016-12" db="EMBL/GenBank/DDBJ databases">
        <authorList>
            <person name="Varghese N."/>
            <person name="Submissions S."/>
        </authorList>
    </citation>
    <scope>NUCLEOTIDE SEQUENCE [LARGE SCALE GENOMIC DNA]</scope>
    <source>
        <strain evidence="2">DSM 11032</strain>
    </source>
</reference>
<dbReference type="GO" id="GO:0032259">
    <property type="term" value="P:methylation"/>
    <property type="evidence" value="ECO:0007669"/>
    <property type="project" value="UniProtKB-KW"/>
</dbReference>
<dbReference type="GO" id="GO:0008168">
    <property type="term" value="F:methyltransferase activity"/>
    <property type="evidence" value="ECO:0007669"/>
    <property type="project" value="UniProtKB-KW"/>
</dbReference>
<keyword evidence="1" id="KW-0808">Transferase</keyword>
<keyword evidence="1" id="KW-0489">Methyltransferase</keyword>
<dbReference type="STRING" id="198312.SAMN02745193_02812"/>
<keyword evidence="2" id="KW-1185">Reference proteome</keyword>
<dbReference type="SUPFAM" id="SSF53335">
    <property type="entry name" value="S-adenosyl-L-methionine-dependent methyltransferases"/>
    <property type="match status" value="1"/>
</dbReference>
<protein>
    <submittedName>
        <fullName evidence="1">Predicted O-methyltransferase YrrM</fullName>
    </submittedName>
</protein>
<dbReference type="Gene3D" id="3.40.50.150">
    <property type="entry name" value="Vaccinia Virus protein VP39"/>
    <property type="match status" value="1"/>
</dbReference>
<proteinExistence type="predicted"/>
<dbReference type="RefSeq" id="WP_158093720.1">
    <property type="nucleotide sequence ID" value="NZ_FRDF01000019.1"/>
</dbReference>
<evidence type="ECO:0000313" key="1">
    <source>
        <dbReference type="EMBL" id="SHN64967.1"/>
    </source>
</evidence>
<accession>A0A1M7T2S4</accession>
<sequence length="203" mass="22566">MKFNEVSKLVAGIPHTTAEKGKVLYDIIIENKFINCLELGFACGVGASYISAALDENGRGRLTSVDTPAAKTRSPIANDLIKRVGLEAYSEFVFHELGYNWFLMDAIEKGSRFDFCFLDGAHTWDVDALAFTLVSKVLTPRGFIIFDDLDWTYASSPTMKNAPAPELMRKTAGVRKVVDLLVKPHREFEWLGEVAGMGIARRL</sequence>
<organism evidence="1 2">
    <name type="scientific">Erythrobacter sanguineus</name>
    <dbReference type="NCBI Taxonomy" id="198312"/>
    <lineage>
        <taxon>Bacteria</taxon>
        <taxon>Pseudomonadati</taxon>
        <taxon>Pseudomonadota</taxon>
        <taxon>Alphaproteobacteria</taxon>
        <taxon>Sphingomonadales</taxon>
        <taxon>Erythrobacteraceae</taxon>
        <taxon>Erythrobacter/Porphyrobacter group</taxon>
        <taxon>Erythrobacter</taxon>
    </lineage>
</organism>